<dbReference type="EMBL" id="JBIGHV010000012">
    <property type="protein sequence ID" value="MFG6433319.1"/>
    <property type="molecule type" value="Genomic_DNA"/>
</dbReference>
<keyword evidence="7" id="KW-1185">Reference proteome</keyword>
<comment type="subcellular location">
    <subcellularLocation>
        <location evidence="1">Membrane</location>
    </subcellularLocation>
</comment>
<dbReference type="Pfam" id="PF01124">
    <property type="entry name" value="MAPEG"/>
    <property type="match status" value="1"/>
</dbReference>
<feature type="transmembrane region" description="Helical" evidence="5">
    <location>
        <begin position="91"/>
        <end position="108"/>
    </location>
</feature>
<dbReference type="SUPFAM" id="SSF161084">
    <property type="entry name" value="MAPEG domain-like"/>
    <property type="match status" value="1"/>
</dbReference>
<sequence>MTQLTISQLCLLVACALPVVCASLAKSKGFGKRRRDGGFDNNHPREWLAKLDGWQARANAAQANSWEALPVFIAGLFVAHQHQAAQGTVDALALGFIAARLGYIGLYVADQASLRSLLWVAGLGASAALFFVR</sequence>
<gene>
    <name evidence="6" type="ORF">ACG00Y_25660</name>
</gene>
<protein>
    <submittedName>
        <fullName evidence="6">MAPEG family protein</fullName>
    </submittedName>
</protein>
<evidence type="ECO:0000313" key="6">
    <source>
        <dbReference type="EMBL" id="MFG6433319.1"/>
    </source>
</evidence>
<comment type="caution">
    <text evidence="6">The sequence shown here is derived from an EMBL/GenBank/DDBJ whole genome shotgun (WGS) entry which is preliminary data.</text>
</comment>
<name>A0ABW7F9T7_9BURK</name>
<evidence type="ECO:0000313" key="7">
    <source>
        <dbReference type="Proteomes" id="UP001606210"/>
    </source>
</evidence>
<keyword evidence="4 5" id="KW-0472">Membrane</keyword>
<dbReference type="PANTHER" id="PTHR35371">
    <property type="entry name" value="INNER MEMBRANE PROTEIN"/>
    <property type="match status" value="1"/>
</dbReference>
<organism evidence="6 7">
    <name type="scientific">Pelomonas parva</name>
    <dbReference type="NCBI Taxonomy" id="3299032"/>
    <lineage>
        <taxon>Bacteria</taxon>
        <taxon>Pseudomonadati</taxon>
        <taxon>Pseudomonadota</taxon>
        <taxon>Betaproteobacteria</taxon>
        <taxon>Burkholderiales</taxon>
        <taxon>Sphaerotilaceae</taxon>
        <taxon>Roseateles</taxon>
    </lineage>
</organism>
<dbReference type="PANTHER" id="PTHR35371:SF1">
    <property type="entry name" value="BLR7753 PROTEIN"/>
    <property type="match status" value="1"/>
</dbReference>
<accession>A0ABW7F9T7</accession>
<dbReference type="Gene3D" id="1.20.120.550">
    <property type="entry name" value="Membrane associated eicosanoid/glutathione metabolism-like domain"/>
    <property type="match status" value="1"/>
</dbReference>
<evidence type="ECO:0000256" key="5">
    <source>
        <dbReference type="SAM" id="Phobius"/>
    </source>
</evidence>
<feature type="transmembrane region" description="Helical" evidence="5">
    <location>
        <begin position="114"/>
        <end position="132"/>
    </location>
</feature>
<dbReference type="InterPro" id="IPR023352">
    <property type="entry name" value="MAPEG-like_dom_sf"/>
</dbReference>
<proteinExistence type="predicted"/>
<evidence type="ECO:0000256" key="2">
    <source>
        <dbReference type="ARBA" id="ARBA00022692"/>
    </source>
</evidence>
<dbReference type="InterPro" id="IPR001129">
    <property type="entry name" value="Membr-assoc_MAPEG"/>
</dbReference>
<dbReference type="RefSeq" id="WP_394483925.1">
    <property type="nucleotide sequence ID" value="NZ_JBIGHV010000012.1"/>
</dbReference>
<keyword evidence="2 5" id="KW-0812">Transmembrane</keyword>
<dbReference type="Proteomes" id="UP001606210">
    <property type="component" value="Unassembled WGS sequence"/>
</dbReference>
<evidence type="ECO:0000256" key="3">
    <source>
        <dbReference type="ARBA" id="ARBA00022989"/>
    </source>
</evidence>
<feature type="transmembrane region" description="Helical" evidence="5">
    <location>
        <begin position="6"/>
        <end position="25"/>
    </location>
</feature>
<reference evidence="6 7" key="1">
    <citation type="submission" date="2024-08" db="EMBL/GenBank/DDBJ databases">
        <authorList>
            <person name="Lu H."/>
        </authorList>
    </citation>
    <scope>NUCLEOTIDE SEQUENCE [LARGE SCALE GENOMIC DNA]</scope>
    <source>
        <strain evidence="6 7">LYH14W</strain>
    </source>
</reference>
<keyword evidence="3 5" id="KW-1133">Transmembrane helix</keyword>
<evidence type="ECO:0000256" key="4">
    <source>
        <dbReference type="ARBA" id="ARBA00023136"/>
    </source>
</evidence>
<evidence type="ECO:0000256" key="1">
    <source>
        <dbReference type="ARBA" id="ARBA00004370"/>
    </source>
</evidence>